<accession>A0A3M7PHD3</accession>
<gene>
    <name evidence="1" type="ORF">BpHYR1_023106</name>
</gene>
<evidence type="ECO:0000313" key="1">
    <source>
        <dbReference type="EMBL" id="RMZ98120.1"/>
    </source>
</evidence>
<dbReference type="AlphaFoldDB" id="A0A3M7PHD3"/>
<dbReference type="EMBL" id="REGN01010972">
    <property type="protein sequence ID" value="RMZ98120.1"/>
    <property type="molecule type" value="Genomic_DNA"/>
</dbReference>
<reference evidence="1 2" key="1">
    <citation type="journal article" date="2018" name="Sci. Rep.">
        <title>Genomic signatures of local adaptation to the degree of environmental predictability in rotifers.</title>
        <authorList>
            <person name="Franch-Gras L."/>
            <person name="Hahn C."/>
            <person name="Garcia-Roger E.M."/>
            <person name="Carmona M.J."/>
            <person name="Serra M."/>
            <person name="Gomez A."/>
        </authorList>
    </citation>
    <scope>NUCLEOTIDE SEQUENCE [LARGE SCALE GENOMIC DNA]</scope>
    <source>
        <strain evidence="1">HYR1</strain>
    </source>
</reference>
<keyword evidence="2" id="KW-1185">Reference proteome</keyword>
<evidence type="ECO:0000313" key="2">
    <source>
        <dbReference type="Proteomes" id="UP000276133"/>
    </source>
</evidence>
<protein>
    <submittedName>
        <fullName evidence="1">Uncharacterized protein</fullName>
    </submittedName>
</protein>
<dbReference type="Proteomes" id="UP000276133">
    <property type="component" value="Unassembled WGS sequence"/>
</dbReference>
<proteinExistence type="predicted"/>
<comment type="caution">
    <text evidence="1">The sequence shown here is derived from an EMBL/GenBank/DDBJ whole genome shotgun (WGS) entry which is preliminary data.</text>
</comment>
<organism evidence="1 2">
    <name type="scientific">Brachionus plicatilis</name>
    <name type="common">Marine rotifer</name>
    <name type="synonym">Brachionus muelleri</name>
    <dbReference type="NCBI Taxonomy" id="10195"/>
    <lineage>
        <taxon>Eukaryota</taxon>
        <taxon>Metazoa</taxon>
        <taxon>Spiralia</taxon>
        <taxon>Gnathifera</taxon>
        <taxon>Rotifera</taxon>
        <taxon>Eurotatoria</taxon>
        <taxon>Monogononta</taxon>
        <taxon>Pseudotrocha</taxon>
        <taxon>Ploima</taxon>
        <taxon>Brachionidae</taxon>
        <taxon>Brachionus</taxon>
    </lineage>
</organism>
<name>A0A3M7PHD3_BRAPC</name>
<sequence length="108" mass="12756">MAELEIRLVYLAKGKINVKDHGLINCKNYVIFSVISVASFIAKKKFPIVNELKKSDHNFLDLKFNQIAINKIKYQKIQSYKYLVDFRILKNFADFIKKKSNLQYCYDI</sequence>
<feature type="non-terminal residue" evidence="1">
    <location>
        <position position="108"/>
    </location>
</feature>